<accession>A0A6L2KIA4</accession>
<dbReference type="InterPro" id="IPR036397">
    <property type="entry name" value="RNaseH_sf"/>
</dbReference>
<dbReference type="EMBL" id="BKCJ010002533">
    <property type="protein sequence ID" value="GEU49213.1"/>
    <property type="molecule type" value="Genomic_DNA"/>
</dbReference>
<keyword evidence="1" id="KW-0862">Zinc</keyword>
<feature type="domain" description="CCHC-type" evidence="3">
    <location>
        <begin position="753"/>
        <end position="768"/>
    </location>
</feature>
<dbReference type="GO" id="GO:0003964">
    <property type="term" value="F:RNA-directed DNA polymerase activity"/>
    <property type="evidence" value="ECO:0007669"/>
    <property type="project" value="UniProtKB-KW"/>
</dbReference>
<keyword evidence="1" id="KW-0863">Zinc-finger</keyword>
<evidence type="ECO:0000259" key="3">
    <source>
        <dbReference type="PROSITE" id="PS50158"/>
    </source>
</evidence>
<feature type="region of interest" description="Disordered" evidence="2">
    <location>
        <begin position="327"/>
        <end position="383"/>
    </location>
</feature>
<name>A0A6L2KIA4_TANCI</name>
<keyword evidence="4" id="KW-0548">Nucleotidyltransferase</keyword>
<dbReference type="InterPro" id="IPR056924">
    <property type="entry name" value="SH3_Tf2-1"/>
</dbReference>
<proteinExistence type="predicted"/>
<dbReference type="PROSITE" id="PS50158">
    <property type="entry name" value="ZF_CCHC"/>
    <property type="match status" value="2"/>
</dbReference>
<keyword evidence="4" id="KW-0808">Transferase</keyword>
<feature type="region of interest" description="Disordered" evidence="2">
    <location>
        <begin position="596"/>
        <end position="619"/>
    </location>
</feature>
<organism evidence="4">
    <name type="scientific">Tanacetum cinerariifolium</name>
    <name type="common">Dalmatian daisy</name>
    <name type="synonym">Chrysanthemum cinerariifolium</name>
    <dbReference type="NCBI Taxonomy" id="118510"/>
    <lineage>
        <taxon>Eukaryota</taxon>
        <taxon>Viridiplantae</taxon>
        <taxon>Streptophyta</taxon>
        <taxon>Embryophyta</taxon>
        <taxon>Tracheophyta</taxon>
        <taxon>Spermatophyta</taxon>
        <taxon>Magnoliopsida</taxon>
        <taxon>eudicotyledons</taxon>
        <taxon>Gunneridae</taxon>
        <taxon>Pentapetalae</taxon>
        <taxon>asterids</taxon>
        <taxon>campanulids</taxon>
        <taxon>Asterales</taxon>
        <taxon>Asteraceae</taxon>
        <taxon>Asteroideae</taxon>
        <taxon>Anthemideae</taxon>
        <taxon>Anthemidinae</taxon>
        <taxon>Tanacetum</taxon>
    </lineage>
</organism>
<dbReference type="InterPro" id="IPR001878">
    <property type="entry name" value="Znf_CCHC"/>
</dbReference>
<dbReference type="InterPro" id="IPR005162">
    <property type="entry name" value="Retrotrans_gag_dom"/>
</dbReference>
<keyword evidence="4" id="KW-0695">RNA-directed DNA polymerase</keyword>
<dbReference type="Pfam" id="PF24626">
    <property type="entry name" value="SH3_Tf2-1"/>
    <property type="match status" value="1"/>
</dbReference>
<dbReference type="Gene3D" id="3.30.70.270">
    <property type="match status" value="1"/>
</dbReference>
<evidence type="ECO:0000256" key="1">
    <source>
        <dbReference type="PROSITE-ProRule" id="PRU00047"/>
    </source>
</evidence>
<feature type="domain" description="CCHC-type" evidence="3">
    <location>
        <begin position="1631"/>
        <end position="1644"/>
    </location>
</feature>
<keyword evidence="1" id="KW-0479">Metal-binding</keyword>
<reference evidence="4" key="1">
    <citation type="journal article" date="2019" name="Sci. Rep.">
        <title>Draft genome of Tanacetum cinerariifolium, the natural source of mosquito coil.</title>
        <authorList>
            <person name="Yamashiro T."/>
            <person name="Shiraishi A."/>
            <person name="Satake H."/>
            <person name="Nakayama K."/>
        </authorList>
    </citation>
    <scope>NUCLEOTIDE SEQUENCE</scope>
</reference>
<dbReference type="InterPro" id="IPR043128">
    <property type="entry name" value="Rev_trsase/Diguanyl_cyclase"/>
</dbReference>
<dbReference type="SUPFAM" id="SSF56672">
    <property type="entry name" value="DNA/RNA polymerases"/>
    <property type="match status" value="1"/>
</dbReference>
<sequence>MPKKMKDPGLFTLPYRLGDSKPFDTLAILGSCVNLIPLYFSEKLKIRLLEETDHVFGLADGTKSKRILATVSAVIDCRKAKITVGEGITFGRHLEEIHVTWTQFGKKQDKIATLHEDDQDMAYSAWRRRHNILAATLLATRDVDGLLPQKGFNLELDNQSREKVQLGSENDQRNCTEDCKMKFATGTLTEDALSWWNSYAKPIGIEQADKIAWTELKRLLTNKYCPRTEVKKMKDEFYDLIVKGNDLKIRRFQELAVLCPNMVPNTEKLMEAFIGELSQSIKGNKTASKPQTLEEAITITHLLMEQSPNRAPLSLAHAPVYPEYLAPSDDDLPAEDWPLPISASPTTLSPDYSADSKPVEEDPKEDPEEEELSAPINSSPAGLYIDLPSEIEEDEVPPTPPSPTSHHHIIPLSQTGLLRVDALAPLLPPPSPLSPISSPLPRIPSPLLLLPPTRRDIIPEANMPSRKRARFDAPSYKFEIGESSAAAAARQPGMTELYYELIYKLLRWRDDTIVLWLFLESRRLHTLDRLGLMPWIISMDCRMKSEYCSSRDNISCVIFLMILKKMPPKKSNMSEAAINRLIAQHVADALAEREANQNNGNGNVNGNGSHNSENGGGRTPDTARVCTYQEFLNYQPLNFKGTEWAVGLAHWFEKKESVFYISNCTVEYQTLMKMMTENCCPMSEIKKLETELWNLVVKGMDVESYTQCFQELILLCLRMVPEESDRVEKYTGGLPDSIQGSRASGVMQKTGVCFGCGTQGNYKNDCPKLKNKNCGNADGSGEARGRAYALGGGKPNPDSNVVTEFGSFDVIIGMHWLSMYHFMIVCDEKIVRIPYGNEILIVRGNMSDDRSESRLNIISCTKSQKYLLRGCHVFLERITEKKTKDKSKEKRLEDVPVVRDFLNVFLEDLSGVPLTCQVEFQSDLVPGATPVAWEPYRLAPSEMKELSNQLQELSNKGFIRPSSLPWGALIPKVQFLSHVIDSQGIHVDPATIESIKDWASPKIPTEFRQFLGLAGYYRRFIEGTENFVVSYDALNKGLGAVLMQKEQVKAKHQKPSGLLVQPEIPQWKWKKITMDFVTKLPKTLSGYDTIWSLQKALGTRLDDKHLQLLEFSYNNNYHTSIKAAPFEALYGRKCRSPVCWPEVEDVHLTSPEIVHETTKKIVEIISKIQAACDRQKSYADMRHKPLEFQVGDKVMLKVSPWKGVICFGKQGKLNSRYIRPFKVLAKVGTVSYRLELPQHLIRVHRTFHVSNMNKCLSDESFVISLDEFHIDDKLHFVEEPTEIMDREVREVSAPFHPPRIFVKDHDLSFGDKYLLAWKDYAGSKSRPPMLNKENYVPWSSRLLRYAMSRPNGKLVHNSILNGPYVRKMIPEPDDANRDITVTETFHLQTDDELSDKELKQIEADDQAIQTILFSLPEDIYAAVDSCETTQEVWLRVQQMMKGSDIGIQEKKAKLFNERERFTSNEGELIESYYHRFLKLMNDLKRNKHFPEKIATPYQDPPSFNQNYLKQPMTNPEDITYSTTAMNMELALMAKAFKLNYSTPTNNNQRISSNPRNRQITQPGMNMGQDKQMQMVRGNGGNQFRQYAGQNAGNPAGYNDVIGNQNQIGNGNLVAVRAERNAAGQNRNQIWCYNCRGVGHYARNCTVRPRRRDAACKLSVAGKRLEDARKGIERSHGKESTRLRLLHGNSHPELALHLRLELLEGIVAYHSGNIEKAKISLNSAKSRYSQLQVPDEALSMLMGMG</sequence>
<dbReference type="InterPro" id="IPR043502">
    <property type="entry name" value="DNA/RNA_pol_sf"/>
</dbReference>
<evidence type="ECO:0000256" key="2">
    <source>
        <dbReference type="SAM" id="MobiDB-lite"/>
    </source>
</evidence>
<dbReference type="PANTHER" id="PTHR45835:SF103">
    <property type="entry name" value="RNA-DIRECTED DNA POLYMERASE"/>
    <property type="match status" value="1"/>
</dbReference>
<dbReference type="Pfam" id="PF03732">
    <property type="entry name" value="Retrotrans_gag"/>
    <property type="match status" value="1"/>
</dbReference>
<gene>
    <name evidence="4" type="ORF">Tci_021191</name>
</gene>
<dbReference type="Gene3D" id="3.30.420.10">
    <property type="entry name" value="Ribonuclease H-like superfamily/Ribonuclease H"/>
    <property type="match status" value="1"/>
</dbReference>
<evidence type="ECO:0000313" key="4">
    <source>
        <dbReference type="EMBL" id="GEU49213.1"/>
    </source>
</evidence>
<feature type="compositionally biased region" description="Low complexity" evidence="2">
    <location>
        <begin position="596"/>
        <end position="613"/>
    </location>
</feature>
<dbReference type="PANTHER" id="PTHR45835">
    <property type="entry name" value="YALI0A06105P"/>
    <property type="match status" value="1"/>
</dbReference>
<dbReference type="Pfam" id="PF00098">
    <property type="entry name" value="zf-CCHC"/>
    <property type="match status" value="1"/>
</dbReference>
<feature type="compositionally biased region" description="Acidic residues" evidence="2">
    <location>
        <begin position="362"/>
        <end position="372"/>
    </location>
</feature>
<protein>
    <submittedName>
        <fullName evidence="4">Putative reverse transcriptase domain-containing protein</fullName>
    </submittedName>
</protein>
<comment type="caution">
    <text evidence="4">The sequence shown here is derived from an EMBL/GenBank/DDBJ whole genome shotgun (WGS) entry which is preliminary data.</text>
</comment>
<dbReference type="Gene3D" id="3.10.10.10">
    <property type="entry name" value="HIV Type 1 Reverse Transcriptase, subunit A, domain 1"/>
    <property type="match status" value="1"/>
</dbReference>
<dbReference type="GO" id="GO:0003676">
    <property type="term" value="F:nucleic acid binding"/>
    <property type="evidence" value="ECO:0007669"/>
    <property type="project" value="InterPro"/>
</dbReference>
<dbReference type="SMART" id="SM00343">
    <property type="entry name" value="ZnF_C2HC"/>
    <property type="match status" value="2"/>
</dbReference>
<dbReference type="SUPFAM" id="SSF57756">
    <property type="entry name" value="Retrovirus zinc finger-like domains"/>
    <property type="match status" value="1"/>
</dbReference>
<feature type="region of interest" description="Disordered" evidence="2">
    <location>
        <begin position="1543"/>
        <end position="1565"/>
    </location>
</feature>
<dbReference type="InterPro" id="IPR036875">
    <property type="entry name" value="Znf_CCHC_sf"/>
</dbReference>
<dbReference type="Gene3D" id="4.10.60.10">
    <property type="entry name" value="Zinc finger, CCHC-type"/>
    <property type="match status" value="1"/>
</dbReference>
<dbReference type="GO" id="GO:0008270">
    <property type="term" value="F:zinc ion binding"/>
    <property type="evidence" value="ECO:0007669"/>
    <property type="project" value="UniProtKB-KW"/>
</dbReference>